<dbReference type="PANTHER" id="PTHR37164:SF1">
    <property type="entry name" value="BACTERIOHEMERYTHRIN"/>
    <property type="match status" value="1"/>
</dbReference>
<keyword evidence="2" id="KW-0813">Transport</keyword>
<evidence type="ECO:0000313" key="6">
    <source>
        <dbReference type="EMBL" id="MCQ8127873.1"/>
    </source>
</evidence>
<dbReference type="InterPro" id="IPR016131">
    <property type="entry name" value="Haemerythrin_Fe_BS"/>
</dbReference>
<keyword evidence="2" id="KW-0561">Oxygen transport</keyword>
<dbReference type="CDD" id="cd12107">
    <property type="entry name" value="Hemerythrin"/>
    <property type="match status" value="1"/>
</dbReference>
<dbReference type="Proteomes" id="UP001524586">
    <property type="component" value="Unassembled WGS sequence"/>
</dbReference>
<reference evidence="6 7" key="1">
    <citation type="submission" date="2022-07" db="EMBL/GenBank/DDBJ databases">
        <title>Methylomonas rivi sp. nov., Methylomonas rosea sp. nov., Methylomonas aureus sp. nov. and Methylomonas subterranea sp. nov., four novel methanotrophs isolated from a freshwater creek and the deep terrestrial subsurface.</title>
        <authorList>
            <person name="Abin C."/>
            <person name="Sankaranarayanan K."/>
            <person name="Garner C."/>
            <person name="Sindelar R."/>
            <person name="Kotary K."/>
            <person name="Garner R."/>
            <person name="Barclay S."/>
            <person name="Lawson P."/>
            <person name="Krumholz L."/>
        </authorList>
    </citation>
    <scope>NUCLEOTIDE SEQUENCE [LARGE SCALE GENOMIC DNA]</scope>
    <source>
        <strain evidence="6 7">WSC-6</strain>
    </source>
</reference>
<dbReference type="InterPro" id="IPR012827">
    <property type="entry name" value="Hemerythrin_metal-bd"/>
</dbReference>
<proteinExistence type="inferred from homology"/>
<gene>
    <name evidence="6" type="ORF">NP596_05305</name>
</gene>
<keyword evidence="3" id="KW-0479">Metal-binding</keyword>
<comment type="caution">
    <text evidence="6">The sequence shown here is derived from an EMBL/GenBank/DDBJ whole genome shotgun (WGS) entry which is preliminary data.</text>
</comment>
<organism evidence="6 7">
    <name type="scientific">Methylomonas rivi</name>
    <dbReference type="NCBI Taxonomy" id="2952226"/>
    <lineage>
        <taxon>Bacteria</taxon>
        <taxon>Pseudomonadati</taxon>
        <taxon>Pseudomonadota</taxon>
        <taxon>Gammaproteobacteria</taxon>
        <taxon>Methylococcales</taxon>
        <taxon>Methylococcaceae</taxon>
        <taxon>Methylomonas</taxon>
    </lineage>
</organism>
<keyword evidence="7" id="KW-1185">Reference proteome</keyword>
<dbReference type="Pfam" id="PF01814">
    <property type="entry name" value="Hemerythrin"/>
    <property type="match status" value="1"/>
</dbReference>
<dbReference type="PROSITE" id="PS00550">
    <property type="entry name" value="HEMERYTHRINS"/>
    <property type="match status" value="1"/>
</dbReference>
<protein>
    <submittedName>
        <fullName evidence="6">Hemerythrin domain-containing protein</fullName>
    </submittedName>
</protein>
<evidence type="ECO:0000259" key="5">
    <source>
        <dbReference type="Pfam" id="PF01814"/>
    </source>
</evidence>
<dbReference type="EMBL" id="JANIBK010000018">
    <property type="protein sequence ID" value="MCQ8127873.1"/>
    <property type="molecule type" value="Genomic_DNA"/>
</dbReference>
<evidence type="ECO:0000256" key="4">
    <source>
        <dbReference type="ARBA" id="ARBA00023004"/>
    </source>
</evidence>
<evidence type="ECO:0000256" key="2">
    <source>
        <dbReference type="ARBA" id="ARBA00022621"/>
    </source>
</evidence>
<dbReference type="InterPro" id="IPR035938">
    <property type="entry name" value="Hemerythrin-like_sf"/>
</dbReference>
<dbReference type="InterPro" id="IPR012312">
    <property type="entry name" value="Hemerythrin-like"/>
</dbReference>
<sequence>MAIDIRWDKRFEVGHLRIDHEHQVFLDLIRSVSQASETGEPKAWCMRLLNEVKKYADFHFFSEENIMLRTGYPDYPEHQQKHAELLALLDERIHAYATDRISLEAVVVYMFDWFAMHTTKMDKKLGKYIDGLKE</sequence>
<comment type="similarity">
    <text evidence="1">Belongs to the hemerythrin family.</text>
</comment>
<accession>A0ABT1U220</accession>
<dbReference type="SUPFAM" id="SSF47188">
    <property type="entry name" value="Hemerythrin-like"/>
    <property type="match status" value="1"/>
</dbReference>
<dbReference type="InterPro" id="IPR050669">
    <property type="entry name" value="Hemerythrin"/>
</dbReference>
<evidence type="ECO:0000313" key="7">
    <source>
        <dbReference type="Proteomes" id="UP001524586"/>
    </source>
</evidence>
<dbReference type="NCBIfam" id="TIGR02481">
    <property type="entry name" value="hemeryth_dom"/>
    <property type="match status" value="1"/>
</dbReference>
<name>A0ABT1U220_9GAMM</name>
<dbReference type="Gene3D" id="1.20.120.50">
    <property type="entry name" value="Hemerythrin-like"/>
    <property type="match status" value="1"/>
</dbReference>
<evidence type="ECO:0000256" key="1">
    <source>
        <dbReference type="ARBA" id="ARBA00010587"/>
    </source>
</evidence>
<keyword evidence="4" id="KW-0408">Iron</keyword>
<feature type="domain" description="Hemerythrin-like" evidence="5">
    <location>
        <begin position="18"/>
        <end position="127"/>
    </location>
</feature>
<dbReference type="RefSeq" id="WP_256614232.1">
    <property type="nucleotide sequence ID" value="NZ_JANIBK010000018.1"/>
</dbReference>
<dbReference type="PANTHER" id="PTHR37164">
    <property type="entry name" value="BACTERIOHEMERYTHRIN"/>
    <property type="match status" value="1"/>
</dbReference>
<evidence type="ECO:0000256" key="3">
    <source>
        <dbReference type="ARBA" id="ARBA00022723"/>
    </source>
</evidence>